<evidence type="ECO:0000313" key="3">
    <source>
        <dbReference type="Proteomes" id="UP000031565"/>
    </source>
</evidence>
<protein>
    <recommendedName>
        <fullName evidence="4">DUF3887 domain-containing protein</fullName>
    </recommendedName>
</protein>
<keyword evidence="1" id="KW-0732">Signal</keyword>
<dbReference type="RefSeq" id="WP_105629179.1">
    <property type="nucleotide sequence ID" value="NZ_JTLV02000005.1"/>
</dbReference>
<dbReference type="EMBL" id="JTLV02000005">
    <property type="protein sequence ID" value="PQM30012.1"/>
    <property type="molecule type" value="Genomic_DNA"/>
</dbReference>
<evidence type="ECO:0000313" key="2">
    <source>
        <dbReference type="EMBL" id="PQM30012.1"/>
    </source>
</evidence>
<evidence type="ECO:0008006" key="4">
    <source>
        <dbReference type="Google" id="ProtNLM"/>
    </source>
</evidence>
<feature type="signal peptide" evidence="1">
    <location>
        <begin position="1"/>
        <end position="23"/>
    </location>
</feature>
<feature type="chain" id="PRO_5015114848" description="DUF3887 domain-containing protein" evidence="1">
    <location>
        <begin position="24"/>
        <end position="154"/>
    </location>
</feature>
<reference evidence="2 3" key="1">
    <citation type="journal article" date="2015" name="MBio">
        <title>Genome sequence of the Drosophila melanogaster male-killing Spiroplasma strain MSRO endosymbiont.</title>
        <authorList>
            <person name="Paredes J.C."/>
            <person name="Herren J.K."/>
            <person name="Schupfer F."/>
            <person name="Marin R."/>
            <person name="Claverol S."/>
            <person name="Kuo C.H."/>
            <person name="Lemaitre B."/>
            <person name="Beven L."/>
        </authorList>
    </citation>
    <scope>NUCLEOTIDE SEQUENCE [LARGE SCALE GENOMIC DNA]</scope>
    <source>
        <strain evidence="2 3">MSRO</strain>
    </source>
</reference>
<dbReference type="AlphaFoldDB" id="A0A2P6F978"/>
<keyword evidence="3" id="KW-1185">Reference proteome</keyword>
<gene>
    <name evidence="2" type="ORF">SMSRO_SF026690</name>
</gene>
<proteinExistence type="predicted"/>
<comment type="caution">
    <text evidence="2">The sequence shown here is derived from an EMBL/GenBank/DDBJ whole genome shotgun (WGS) entry which is preliminary data.</text>
</comment>
<accession>A0A2P6F978</accession>
<organism evidence="2 3">
    <name type="scientific">Spiroplasma poulsonii</name>
    <dbReference type="NCBI Taxonomy" id="2138"/>
    <lineage>
        <taxon>Bacteria</taxon>
        <taxon>Bacillati</taxon>
        <taxon>Mycoplasmatota</taxon>
        <taxon>Mollicutes</taxon>
        <taxon>Entomoplasmatales</taxon>
        <taxon>Spiroplasmataceae</taxon>
        <taxon>Spiroplasma</taxon>
    </lineage>
</organism>
<dbReference type="Proteomes" id="UP000031565">
    <property type="component" value="Unassembled WGS sequence"/>
</dbReference>
<name>A0A2P6F978_9MOLU</name>
<sequence length="154" mass="17926">MKKLLSLLSVLTISGTAVPTTIAASPYQKEEKLNNDINYSQTNNLENLSRNKRENNNITPDVKVSYEINDYFSDLCNAINFLQNNDNIRLINPETIGTTERYYETYFINSNNNDNKYFVMPINIENDRRISLIFRSSDFYLQGFIVIQHLIIKL</sequence>
<evidence type="ECO:0000256" key="1">
    <source>
        <dbReference type="SAM" id="SignalP"/>
    </source>
</evidence>